<protein>
    <submittedName>
        <fullName evidence="2">Uncharacterized protein</fullName>
    </submittedName>
</protein>
<feature type="region of interest" description="Disordered" evidence="1">
    <location>
        <begin position="1"/>
        <end position="24"/>
    </location>
</feature>
<keyword evidence="3" id="KW-1185">Reference proteome</keyword>
<evidence type="ECO:0000313" key="2">
    <source>
        <dbReference type="EMBL" id="TMS38560.1"/>
    </source>
</evidence>
<evidence type="ECO:0000256" key="1">
    <source>
        <dbReference type="SAM" id="MobiDB-lite"/>
    </source>
</evidence>
<sequence>MSEASDPVRRAKKTPEDRAFRSKAFPIVPANEEEPTDVCTFRFVGISKPRSSSTYHLHSRRQRALRQSEPRAQADFLPRVTTCSMGVETVDVAYLQDRRRFANRLVNCNNVCSYQRK</sequence>
<proteinExistence type="predicted"/>
<name>A0A4U8UYE0_STECR</name>
<reference evidence="2 3" key="1">
    <citation type="journal article" date="2015" name="Genome Biol.">
        <title>Comparative genomics of Steinernema reveals deeply conserved gene regulatory networks.</title>
        <authorList>
            <person name="Dillman A.R."/>
            <person name="Macchietto M."/>
            <person name="Porter C.F."/>
            <person name="Rogers A."/>
            <person name="Williams B."/>
            <person name="Antoshechkin I."/>
            <person name="Lee M.M."/>
            <person name="Goodwin Z."/>
            <person name="Lu X."/>
            <person name="Lewis E.E."/>
            <person name="Goodrich-Blair H."/>
            <person name="Stock S.P."/>
            <person name="Adams B.J."/>
            <person name="Sternberg P.W."/>
            <person name="Mortazavi A."/>
        </authorList>
    </citation>
    <scope>NUCLEOTIDE SEQUENCE [LARGE SCALE GENOMIC DNA]</scope>
    <source>
        <strain evidence="2 3">ALL</strain>
    </source>
</reference>
<feature type="compositionally biased region" description="Basic and acidic residues" evidence="1">
    <location>
        <begin position="1"/>
        <end position="20"/>
    </location>
</feature>
<accession>A0A4U8UYE0</accession>
<dbReference type="EMBL" id="AZBU02000001">
    <property type="protein sequence ID" value="TMS38560.1"/>
    <property type="molecule type" value="Genomic_DNA"/>
</dbReference>
<evidence type="ECO:0000313" key="3">
    <source>
        <dbReference type="Proteomes" id="UP000298663"/>
    </source>
</evidence>
<comment type="caution">
    <text evidence="2">The sequence shown here is derived from an EMBL/GenBank/DDBJ whole genome shotgun (WGS) entry which is preliminary data.</text>
</comment>
<feature type="region of interest" description="Disordered" evidence="1">
    <location>
        <begin position="51"/>
        <end position="70"/>
    </location>
</feature>
<dbReference type="AlphaFoldDB" id="A0A4U8UYE0"/>
<organism evidence="2 3">
    <name type="scientific">Steinernema carpocapsae</name>
    <name type="common">Entomopathogenic nematode</name>
    <dbReference type="NCBI Taxonomy" id="34508"/>
    <lineage>
        <taxon>Eukaryota</taxon>
        <taxon>Metazoa</taxon>
        <taxon>Ecdysozoa</taxon>
        <taxon>Nematoda</taxon>
        <taxon>Chromadorea</taxon>
        <taxon>Rhabditida</taxon>
        <taxon>Tylenchina</taxon>
        <taxon>Panagrolaimomorpha</taxon>
        <taxon>Strongyloidoidea</taxon>
        <taxon>Steinernematidae</taxon>
        <taxon>Steinernema</taxon>
    </lineage>
</organism>
<gene>
    <name evidence="2" type="ORF">L596_005256</name>
</gene>
<dbReference type="Proteomes" id="UP000298663">
    <property type="component" value="Unassembled WGS sequence"/>
</dbReference>
<reference evidence="2 3" key="2">
    <citation type="journal article" date="2019" name="G3 (Bethesda)">
        <title>Hybrid Assembly of the Genome of the Entomopathogenic Nematode Steinernema carpocapsae Identifies the X-Chromosome.</title>
        <authorList>
            <person name="Serra L."/>
            <person name="Macchietto M."/>
            <person name="Macias-Munoz A."/>
            <person name="McGill C.J."/>
            <person name="Rodriguez I.M."/>
            <person name="Rodriguez B."/>
            <person name="Murad R."/>
            <person name="Mortazavi A."/>
        </authorList>
    </citation>
    <scope>NUCLEOTIDE SEQUENCE [LARGE SCALE GENOMIC DNA]</scope>
    <source>
        <strain evidence="2 3">ALL</strain>
    </source>
</reference>